<reference evidence="7 8" key="2">
    <citation type="submission" date="2018-11" db="EMBL/GenBank/DDBJ databases">
        <authorList>
            <consortium name="Pathogen Informatics"/>
        </authorList>
    </citation>
    <scope>NUCLEOTIDE SEQUENCE [LARGE SCALE GENOMIC DNA]</scope>
</reference>
<evidence type="ECO:0000313" key="9">
    <source>
        <dbReference type="WBParaSite" id="GPUH_0002074501-mRNA-1"/>
    </source>
</evidence>
<dbReference type="GO" id="GO:0003676">
    <property type="term" value="F:nucleic acid binding"/>
    <property type="evidence" value="ECO:0007669"/>
    <property type="project" value="InterPro"/>
</dbReference>
<dbReference type="SUPFAM" id="SSF52540">
    <property type="entry name" value="P-loop containing nucleoside triphosphate hydrolases"/>
    <property type="match status" value="1"/>
</dbReference>
<evidence type="ECO:0000259" key="6">
    <source>
        <dbReference type="PROSITE" id="PS51192"/>
    </source>
</evidence>
<dbReference type="GO" id="GO:0016787">
    <property type="term" value="F:hydrolase activity"/>
    <property type="evidence" value="ECO:0007669"/>
    <property type="project" value="UniProtKB-KW"/>
</dbReference>
<dbReference type="AlphaFoldDB" id="A0A183EIC9"/>
<keyword evidence="3" id="KW-0347">Helicase</keyword>
<evidence type="ECO:0000256" key="1">
    <source>
        <dbReference type="ARBA" id="ARBA00022741"/>
    </source>
</evidence>
<dbReference type="GO" id="GO:0004386">
    <property type="term" value="F:helicase activity"/>
    <property type="evidence" value="ECO:0007669"/>
    <property type="project" value="UniProtKB-KW"/>
</dbReference>
<evidence type="ECO:0000313" key="7">
    <source>
        <dbReference type="EMBL" id="VDN36643.1"/>
    </source>
</evidence>
<reference evidence="9" key="1">
    <citation type="submission" date="2016-06" db="UniProtKB">
        <authorList>
            <consortium name="WormBaseParasite"/>
        </authorList>
    </citation>
    <scope>IDENTIFICATION</scope>
</reference>
<name>A0A183EIC9_9BILA</name>
<dbReference type="WBParaSite" id="GPUH_0002074501-mRNA-1">
    <property type="protein sequence ID" value="GPUH_0002074501-mRNA-1"/>
    <property type="gene ID" value="GPUH_0002074501"/>
</dbReference>
<feature type="domain" description="Helicase ATP-binding" evidence="6">
    <location>
        <begin position="83"/>
        <end position="210"/>
    </location>
</feature>
<proteinExistence type="predicted"/>
<dbReference type="InterPro" id="IPR050699">
    <property type="entry name" value="RNA-DNA_Helicase"/>
</dbReference>
<dbReference type="PANTHER" id="PTHR12131">
    <property type="entry name" value="ATP-DEPENDENT RNA AND DNA HELICASE"/>
    <property type="match status" value="1"/>
</dbReference>
<dbReference type="GO" id="GO:0005524">
    <property type="term" value="F:ATP binding"/>
    <property type="evidence" value="ECO:0007669"/>
    <property type="project" value="UniProtKB-KW"/>
</dbReference>
<dbReference type="SMART" id="SM00487">
    <property type="entry name" value="DEXDc"/>
    <property type="match status" value="1"/>
</dbReference>
<keyword evidence="2" id="KW-0378">Hydrolase</keyword>
<dbReference type="EMBL" id="UYRT01090988">
    <property type="protein sequence ID" value="VDN36643.1"/>
    <property type="molecule type" value="Genomic_DNA"/>
</dbReference>
<organism evidence="9">
    <name type="scientific">Gongylonema pulchrum</name>
    <dbReference type="NCBI Taxonomy" id="637853"/>
    <lineage>
        <taxon>Eukaryota</taxon>
        <taxon>Metazoa</taxon>
        <taxon>Ecdysozoa</taxon>
        <taxon>Nematoda</taxon>
        <taxon>Chromadorea</taxon>
        <taxon>Rhabditida</taxon>
        <taxon>Spirurina</taxon>
        <taxon>Spiruromorpha</taxon>
        <taxon>Spiruroidea</taxon>
        <taxon>Gongylonematidae</taxon>
        <taxon>Gongylonema</taxon>
    </lineage>
</organism>
<dbReference type="Pfam" id="PF00270">
    <property type="entry name" value="DEAD"/>
    <property type="match status" value="1"/>
</dbReference>
<keyword evidence="8" id="KW-1185">Reference proteome</keyword>
<dbReference type="Proteomes" id="UP000271098">
    <property type="component" value="Unassembled WGS sequence"/>
</dbReference>
<evidence type="ECO:0000256" key="4">
    <source>
        <dbReference type="ARBA" id="ARBA00022840"/>
    </source>
</evidence>
<dbReference type="InterPro" id="IPR011545">
    <property type="entry name" value="DEAD/DEAH_box_helicase_dom"/>
</dbReference>
<feature type="region of interest" description="Disordered" evidence="5">
    <location>
        <begin position="1"/>
        <end position="20"/>
    </location>
</feature>
<evidence type="ECO:0000256" key="5">
    <source>
        <dbReference type="SAM" id="MobiDB-lite"/>
    </source>
</evidence>
<keyword evidence="1" id="KW-0547">Nucleotide-binding</keyword>
<dbReference type="InterPro" id="IPR027417">
    <property type="entry name" value="P-loop_NTPase"/>
</dbReference>
<dbReference type="Gene3D" id="3.40.50.300">
    <property type="entry name" value="P-loop containing nucleotide triphosphate hydrolases"/>
    <property type="match status" value="1"/>
</dbReference>
<keyword evidence="4" id="KW-0067">ATP-binding</keyword>
<evidence type="ECO:0000256" key="3">
    <source>
        <dbReference type="ARBA" id="ARBA00022806"/>
    </source>
</evidence>
<accession>A0A183EIC9</accession>
<dbReference type="PANTHER" id="PTHR12131:SF7">
    <property type="entry name" value="EXOSOME RNA HELICASE MTR4"/>
    <property type="match status" value="1"/>
</dbReference>
<dbReference type="GO" id="GO:0000460">
    <property type="term" value="P:maturation of 5.8S rRNA"/>
    <property type="evidence" value="ECO:0007669"/>
    <property type="project" value="TreeGrafter"/>
</dbReference>
<evidence type="ECO:0000256" key="2">
    <source>
        <dbReference type="ARBA" id="ARBA00022801"/>
    </source>
</evidence>
<dbReference type="OrthoDB" id="64767at2759"/>
<dbReference type="PROSITE" id="PS51192">
    <property type="entry name" value="HELICASE_ATP_BIND_1"/>
    <property type="match status" value="1"/>
</dbReference>
<dbReference type="InterPro" id="IPR014001">
    <property type="entry name" value="Helicase_ATP-bd"/>
</dbReference>
<evidence type="ECO:0000313" key="8">
    <source>
        <dbReference type="Proteomes" id="UP000271098"/>
    </source>
</evidence>
<dbReference type="GO" id="GO:0005634">
    <property type="term" value="C:nucleus"/>
    <property type="evidence" value="ECO:0007669"/>
    <property type="project" value="TreeGrafter"/>
</dbReference>
<sequence>MIDLNRPQHNPKLVGPGGEPEQAALQGFSAHRRNKYKSVNSEGNYVHEVVLPADSDYTPLQPGQSAPARIYEFQLDAFQRDAITCIDNGHSVLVSAHTSAGKSVVALYAIAMSLRDKQRVIYTSPKEALPNQIYRELREEFGDIGLMSAGMTLNPDASCLVMSTDILRSLLYRGSDLVRKVDWVIFDEMHYIPENGLSQPFALISLACAP</sequence>
<protein>
    <submittedName>
        <fullName evidence="9">Helicase ATP-binding domain-containing protein</fullName>
    </submittedName>
</protein>
<gene>
    <name evidence="7" type="ORF">GPUH_LOCUS20720</name>
</gene>